<dbReference type="PRINTS" id="PR00868">
    <property type="entry name" value="DNAPOLI"/>
</dbReference>
<accession>A0A9D1N4A3</accession>
<dbReference type="SUPFAM" id="SSF56672">
    <property type="entry name" value="DNA/RNA polymerases"/>
    <property type="match status" value="1"/>
</dbReference>
<comment type="subunit">
    <text evidence="11">Single-chain monomer with multiple functions.</text>
</comment>
<reference evidence="13" key="2">
    <citation type="journal article" date="2021" name="PeerJ">
        <title>Extensive microbial diversity within the chicken gut microbiome revealed by metagenomics and culture.</title>
        <authorList>
            <person name="Gilroy R."/>
            <person name="Ravi A."/>
            <person name="Getino M."/>
            <person name="Pursley I."/>
            <person name="Horton D.L."/>
            <person name="Alikhan N.F."/>
            <person name="Baker D."/>
            <person name="Gharbi K."/>
            <person name="Hall N."/>
            <person name="Watson M."/>
            <person name="Adriaenssens E.M."/>
            <person name="Foster-Nyarko E."/>
            <person name="Jarju S."/>
            <person name="Secka A."/>
            <person name="Antonio M."/>
            <person name="Oren A."/>
            <person name="Chaudhuri R.R."/>
            <person name="La Ragione R."/>
            <person name="Hildebrand F."/>
            <person name="Pallen M.J."/>
        </authorList>
    </citation>
    <scope>NUCLEOTIDE SEQUENCE</scope>
    <source>
        <strain evidence="13">ChiGjej2B2-16831</strain>
    </source>
</reference>
<name>A0A9D1N4A3_9FIRM</name>
<dbReference type="Gene3D" id="3.30.70.370">
    <property type="match status" value="1"/>
</dbReference>
<dbReference type="GO" id="GO:0003887">
    <property type="term" value="F:DNA-directed DNA polymerase activity"/>
    <property type="evidence" value="ECO:0007669"/>
    <property type="project" value="UniProtKB-UniRule"/>
</dbReference>
<proteinExistence type="inferred from homology"/>
<dbReference type="PANTHER" id="PTHR10133">
    <property type="entry name" value="DNA POLYMERASE I"/>
    <property type="match status" value="1"/>
</dbReference>
<comment type="caution">
    <text evidence="13">The sequence shown here is derived from an EMBL/GenBank/DDBJ whole genome shotgun (WGS) entry which is preliminary data.</text>
</comment>
<dbReference type="Proteomes" id="UP000824128">
    <property type="component" value="Unassembled WGS sequence"/>
</dbReference>
<dbReference type="FunFam" id="1.10.150.20:FF:000002">
    <property type="entry name" value="DNA polymerase I"/>
    <property type="match status" value="1"/>
</dbReference>
<feature type="domain" description="DNA-directed DNA polymerase family A palm" evidence="12">
    <location>
        <begin position="206"/>
        <end position="412"/>
    </location>
</feature>
<evidence type="ECO:0000259" key="12">
    <source>
        <dbReference type="SMART" id="SM00482"/>
    </source>
</evidence>
<sequence>LNANRPAATAGEIAARHLGAQQATAALLFPLRARMRRQLESDGLARLYDEVELPLAGVLFSMEQEGFSVDSGALLAMQKQFEARAQELSGQIYALSGEPFNILSPKQLGAVLFEKLGLPPQRKTKSGYSTDADTLERLAPMHPIVPLVQEYRFVTKLKSTFLDGLLAARSADGRVHTRFQQCVTATGRISSAEPNLQNIPVRTPLGREIRKAFVASEGCVLIGADYSQIELRILAHLSGDEGLIAAFLSGEDVHRRTAAEVFGVPQEQVTPEMRSAAKAVNFGIVYGISDFGLAQNLNIPVKRAGEYIRLYLERYPRVKAFMEQCVEQGRARGYAVTMFGRRRPLPELRSGNYNTRAFGERVAMNMPIQGSAADIIKLAMVHAEQALLREGLRAKLILQVHDELIFDTPLAEQARVEALVHECMEQVAQLRVPLLAEVRAGRSWYDTK</sequence>
<dbReference type="PROSITE" id="PS00447">
    <property type="entry name" value="DNA_POLYMERASE_A"/>
    <property type="match status" value="1"/>
</dbReference>
<dbReference type="Gene3D" id="1.10.150.20">
    <property type="entry name" value="5' to 3' exonuclease, C-terminal subdomain"/>
    <property type="match status" value="1"/>
</dbReference>
<dbReference type="AlphaFoldDB" id="A0A9D1N4A3"/>
<dbReference type="EC" id="2.7.7.7" evidence="10 11"/>
<keyword evidence="2 11" id="KW-0808">Transferase</keyword>
<dbReference type="InterPro" id="IPR001098">
    <property type="entry name" value="DNA-dir_DNA_pol_A_palm_dom"/>
</dbReference>
<evidence type="ECO:0000256" key="1">
    <source>
        <dbReference type="ARBA" id="ARBA00007705"/>
    </source>
</evidence>
<protein>
    <recommendedName>
        <fullName evidence="10 11">DNA polymerase I</fullName>
        <ecNumber evidence="10 11">2.7.7.7</ecNumber>
    </recommendedName>
</protein>
<keyword evidence="3 11" id="KW-0548">Nucleotidyltransferase</keyword>
<keyword evidence="4 11" id="KW-0235">DNA replication</keyword>
<evidence type="ECO:0000256" key="10">
    <source>
        <dbReference type="NCBIfam" id="TIGR00593"/>
    </source>
</evidence>
<dbReference type="GO" id="GO:0003677">
    <property type="term" value="F:DNA binding"/>
    <property type="evidence" value="ECO:0007669"/>
    <property type="project" value="UniProtKB-UniRule"/>
</dbReference>
<dbReference type="GO" id="GO:0006302">
    <property type="term" value="P:double-strand break repair"/>
    <property type="evidence" value="ECO:0007669"/>
    <property type="project" value="TreeGrafter"/>
</dbReference>
<dbReference type="InterPro" id="IPR019760">
    <property type="entry name" value="DNA-dir_DNA_pol_A_CS"/>
</dbReference>
<evidence type="ECO:0000256" key="5">
    <source>
        <dbReference type="ARBA" id="ARBA00022763"/>
    </source>
</evidence>
<feature type="non-terminal residue" evidence="13">
    <location>
        <position position="1"/>
    </location>
</feature>
<evidence type="ECO:0000313" key="13">
    <source>
        <dbReference type="EMBL" id="HIU94874.1"/>
    </source>
</evidence>
<dbReference type="Gene3D" id="3.30.420.10">
    <property type="entry name" value="Ribonuclease H-like superfamily/Ribonuclease H"/>
    <property type="match status" value="1"/>
</dbReference>
<comment type="catalytic activity">
    <reaction evidence="9 11">
        <text>DNA(n) + a 2'-deoxyribonucleoside 5'-triphosphate = DNA(n+1) + diphosphate</text>
        <dbReference type="Rhea" id="RHEA:22508"/>
        <dbReference type="Rhea" id="RHEA-COMP:17339"/>
        <dbReference type="Rhea" id="RHEA-COMP:17340"/>
        <dbReference type="ChEBI" id="CHEBI:33019"/>
        <dbReference type="ChEBI" id="CHEBI:61560"/>
        <dbReference type="ChEBI" id="CHEBI:173112"/>
        <dbReference type="EC" id="2.7.7.7"/>
    </reaction>
</comment>
<dbReference type="InterPro" id="IPR018320">
    <property type="entry name" value="DNA_polymerase_1"/>
</dbReference>
<dbReference type="PANTHER" id="PTHR10133:SF27">
    <property type="entry name" value="DNA POLYMERASE NU"/>
    <property type="match status" value="1"/>
</dbReference>
<evidence type="ECO:0000256" key="3">
    <source>
        <dbReference type="ARBA" id="ARBA00022695"/>
    </source>
</evidence>
<dbReference type="Gene3D" id="1.20.1060.10">
    <property type="entry name" value="Taq DNA Polymerase, Chain T, domain 4"/>
    <property type="match status" value="1"/>
</dbReference>
<dbReference type="CDD" id="cd08637">
    <property type="entry name" value="DNA_pol_A_pol_I_C"/>
    <property type="match status" value="1"/>
</dbReference>
<evidence type="ECO:0000313" key="14">
    <source>
        <dbReference type="Proteomes" id="UP000824128"/>
    </source>
</evidence>
<evidence type="ECO:0000256" key="6">
    <source>
        <dbReference type="ARBA" id="ARBA00022932"/>
    </source>
</evidence>
<dbReference type="FunFam" id="1.20.1060.10:FF:000001">
    <property type="entry name" value="DNA polymerase I"/>
    <property type="match status" value="1"/>
</dbReference>
<keyword evidence="8 11" id="KW-0234">DNA repair</keyword>
<dbReference type="InterPro" id="IPR043502">
    <property type="entry name" value="DNA/RNA_pol_sf"/>
</dbReference>
<dbReference type="InterPro" id="IPR036397">
    <property type="entry name" value="RNaseH_sf"/>
</dbReference>
<dbReference type="SMART" id="SM00482">
    <property type="entry name" value="POLAc"/>
    <property type="match status" value="1"/>
</dbReference>
<dbReference type="NCBIfam" id="TIGR00593">
    <property type="entry name" value="pola"/>
    <property type="match status" value="1"/>
</dbReference>
<evidence type="ECO:0000256" key="4">
    <source>
        <dbReference type="ARBA" id="ARBA00022705"/>
    </source>
</evidence>
<evidence type="ECO:0000256" key="7">
    <source>
        <dbReference type="ARBA" id="ARBA00023125"/>
    </source>
</evidence>
<evidence type="ECO:0000256" key="2">
    <source>
        <dbReference type="ARBA" id="ARBA00022679"/>
    </source>
</evidence>
<evidence type="ECO:0000256" key="9">
    <source>
        <dbReference type="ARBA" id="ARBA00049244"/>
    </source>
</evidence>
<dbReference type="Pfam" id="PF00476">
    <property type="entry name" value="DNA_pol_A"/>
    <property type="match status" value="1"/>
</dbReference>
<keyword evidence="5 11" id="KW-0227">DNA damage</keyword>
<comment type="similarity">
    <text evidence="1 11">Belongs to the DNA polymerase type-A family.</text>
</comment>
<gene>
    <name evidence="11 13" type="primary">polA</name>
    <name evidence="13" type="ORF">IAD24_06905</name>
</gene>
<dbReference type="GO" id="GO:0006261">
    <property type="term" value="P:DNA-templated DNA replication"/>
    <property type="evidence" value="ECO:0007669"/>
    <property type="project" value="UniProtKB-UniRule"/>
</dbReference>
<reference evidence="13" key="1">
    <citation type="submission" date="2020-10" db="EMBL/GenBank/DDBJ databases">
        <authorList>
            <person name="Gilroy R."/>
        </authorList>
    </citation>
    <scope>NUCLEOTIDE SEQUENCE</scope>
    <source>
        <strain evidence="13">ChiGjej2B2-16831</strain>
    </source>
</reference>
<keyword evidence="7 11" id="KW-0238">DNA-binding</keyword>
<organism evidence="13 14">
    <name type="scientific">Candidatus Aphodomorpha intestinavium</name>
    <dbReference type="NCBI Taxonomy" id="2840672"/>
    <lineage>
        <taxon>Bacteria</taxon>
        <taxon>Bacillati</taxon>
        <taxon>Bacillota</taxon>
        <taxon>Clostridia</taxon>
        <taxon>Eubacteriales</taxon>
        <taxon>Candidatus Aphodomorpha</taxon>
    </lineage>
</organism>
<evidence type="ECO:0000256" key="8">
    <source>
        <dbReference type="ARBA" id="ARBA00023204"/>
    </source>
</evidence>
<keyword evidence="6 11" id="KW-0239">DNA-directed DNA polymerase</keyword>
<evidence type="ECO:0000256" key="11">
    <source>
        <dbReference type="RuleBase" id="RU004460"/>
    </source>
</evidence>
<dbReference type="InterPro" id="IPR002298">
    <property type="entry name" value="DNA_polymerase_A"/>
</dbReference>
<dbReference type="EMBL" id="DVNZ01000221">
    <property type="protein sequence ID" value="HIU94874.1"/>
    <property type="molecule type" value="Genomic_DNA"/>
</dbReference>